<comment type="caution">
    <text evidence="1">The sequence shown here is derived from an EMBL/GenBank/DDBJ whole genome shotgun (WGS) entry which is preliminary data.</text>
</comment>
<dbReference type="EMBL" id="MCGO01000028">
    <property type="protein sequence ID" value="ORY42651.1"/>
    <property type="molecule type" value="Genomic_DNA"/>
</dbReference>
<dbReference type="AlphaFoldDB" id="A0A1Y2C6I6"/>
<evidence type="ECO:0000313" key="2">
    <source>
        <dbReference type="Proteomes" id="UP000193642"/>
    </source>
</evidence>
<organism evidence="1 2">
    <name type="scientific">Rhizoclosmatium globosum</name>
    <dbReference type="NCBI Taxonomy" id="329046"/>
    <lineage>
        <taxon>Eukaryota</taxon>
        <taxon>Fungi</taxon>
        <taxon>Fungi incertae sedis</taxon>
        <taxon>Chytridiomycota</taxon>
        <taxon>Chytridiomycota incertae sedis</taxon>
        <taxon>Chytridiomycetes</taxon>
        <taxon>Chytridiales</taxon>
        <taxon>Chytriomycetaceae</taxon>
        <taxon>Rhizoclosmatium</taxon>
    </lineage>
</organism>
<protein>
    <submittedName>
        <fullName evidence="1">Uncharacterized protein</fullName>
    </submittedName>
</protein>
<dbReference type="Proteomes" id="UP000193642">
    <property type="component" value="Unassembled WGS sequence"/>
</dbReference>
<keyword evidence="2" id="KW-1185">Reference proteome</keyword>
<evidence type="ECO:0000313" key="1">
    <source>
        <dbReference type="EMBL" id="ORY42651.1"/>
    </source>
</evidence>
<accession>A0A1Y2C6I6</accession>
<sequence>MQIIVREFTFEGEIYSDDTRSHLLLAVSALDTDVHEHKVWAIDRLTRALGVSPEHDPYLRCALDFVLKTTQIPVLPVNIESSLTCRSIHPVLVDPFKSLFVQAGIKSGTVASYVNELAALLRAVDSEWILATKSHYLFQAKRLPASVVSLTFKKLVEKNPESGKKCMQDLKFQPACAFLEMTFDVESVSELLCSAEYTNTLNLTKEQMGHSLKQEILLLEEQAVLDFFTRHFPTRDLRDLFLEQAALTVIRKFSNASQLTYQ</sequence>
<proteinExistence type="predicted"/>
<reference evidence="1 2" key="1">
    <citation type="submission" date="2016-07" db="EMBL/GenBank/DDBJ databases">
        <title>Pervasive Adenine N6-methylation of Active Genes in Fungi.</title>
        <authorList>
            <consortium name="DOE Joint Genome Institute"/>
            <person name="Mondo S.J."/>
            <person name="Dannebaum R.O."/>
            <person name="Kuo R.C."/>
            <person name="Labutti K."/>
            <person name="Haridas S."/>
            <person name="Kuo A."/>
            <person name="Salamov A."/>
            <person name="Ahrendt S.R."/>
            <person name="Lipzen A."/>
            <person name="Sullivan W."/>
            <person name="Andreopoulos W.B."/>
            <person name="Clum A."/>
            <person name="Lindquist E."/>
            <person name="Daum C."/>
            <person name="Ramamoorthy G.K."/>
            <person name="Gryganskyi A."/>
            <person name="Culley D."/>
            <person name="Magnuson J.K."/>
            <person name="James T.Y."/>
            <person name="O'Malley M.A."/>
            <person name="Stajich J.E."/>
            <person name="Spatafora J.W."/>
            <person name="Visel A."/>
            <person name="Grigoriev I.V."/>
        </authorList>
    </citation>
    <scope>NUCLEOTIDE SEQUENCE [LARGE SCALE GENOMIC DNA]</scope>
    <source>
        <strain evidence="1 2">JEL800</strain>
    </source>
</reference>
<name>A0A1Y2C6I6_9FUNG</name>
<gene>
    <name evidence="1" type="ORF">BCR33DRAFT_739177</name>
</gene>